<keyword evidence="1" id="KW-0812">Transmembrane</keyword>
<dbReference type="AlphaFoldDB" id="A0A841D3W1"/>
<dbReference type="Gene3D" id="3.30.530.20">
    <property type="match status" value="1"/>
</dbReference>
<dbReference type="EMBL" id="JACHJJ010000016">
    <property type="protein sequence ID" value="MBB5965352.1"/>
    <property type="molecule type" value="Genomic_DNA"/>
</dbReference>
<evidence type="ECO:0000313" key="3">
    <source>
        <dbReference type="Proteomes" id="UP000562352"/>
    </source>
</evidence>
<evidence type="ECO:0000313" key="2">
    <source>
        <dbReference type="EMBL" id="MBB5965352.1"/>
    </source>
</evidence>
<dbReference type="CDD" id="cd07822">
    <property type="entry name" value="SRPBCC_4"/>
    <property type="match status" value="1"/>
</dbReference>
<keyword evidence="1" id="KW-0472">Membrane</keyword>
<evidence type="ECO:0008006" key="4">
    <source>
        <dbReference type="Google" id="ProtNLM"/>
    </source>
</evidence>
<dbReference type="InterPro" id="IPR019587">
    <property type="entry name" value="Polyketide_cyclase/dehydratase"/>
</dbReference>
<dbReference type="PANTHER" id="PTHR36166">
    <property type="entry name" value="CHROMOSOME 9, WHOLE GENOME SHOTGUN SEQUENCE"/>
    <property type="match status" value="1"/>
</dbReference>
<dbReference type="Pfam" id="PF10604">
    <property type="entry name" value="Polyketide_cyc2"/>
    <property type="match status" value="1"/>
</dbReference>
<dbReference type="Proteomes" id="UP000562352">
    <property type="component" value="Unassembled WGS sequence"/>
</dbReference>
<dbReference type="RefSeq" id="WP_184944669.1">
    <property type="nucleotide sequence ID" value="NZ_BAAAWZ010000001.1"/>
</dbReference>
<protein>
    <recommendedName>
        <fullName evidence="4">SRPBCC domain-containing protein</fullName>
    </recommendedName>
</protein>
<feature type="transmembrane region" description="Helical" evidence="1">
    <location>
        <begin position="6"/>
        <end position="30"/>
    </location>
</feature>
<gene>
    <name evidence="2" type="ORF">FHS22_004640</name>
</gene>
<sequence>MEETVPAWILIAVAVLLAVLLVVPAAVYAWTLVRPHRIRTEIEIGASPEEVWRVLADFAAYPEWNPFIVSAEGEPRAGARLTNRLSGGGNDMTFSPTVLAAVPGRELRWIGRFVMPGIVDGEHYFLIEDLGGGRSRFVQGETFTGALVPFAGRLLDVAGDFARMNAALKARAERMAR</sequence>
<keyword evidence="1" id="KW-1133">Transmembrane helix</keyword>
<dbReference type="SUPFAM" id="SSF55961">
    <property type="entry name" value="Bet v1-like"/>
    <property type="match status" value="1"/>
</dbReference>
<accession>A0A841D3W1</accession>
<dbReference type="InterPro" id="IPR023393">
    <property type="entry name" value="START-like_dom_sf"/>
</dbReference>
<organism evidence="2 3">
    <name type="scientific">Planomonospora venezuelensis</name>
    <dbReference type="NCBI Taxonomy" id="1999"/>
    <lineage>
        <taxon>Bacteria</taxon>
        <taxon>Bacillati</taxon>
        <taxon>Actinomycetota</taxon>
        <taxon>Actinomycetes</taxon>
        <taxon>Streptosporangiales</taxon>
        <taxon>Streptosporangiaceae</taxon>
        <taxon>Planomonospora</taxon>
    </lineage>
</organism>
<name>A0A841D3W1_PLAVE</name>
<keyword evidence="3" id="KW-1185">Reference proteome</keyword>
<comment type="caution">
    <text evidence="2">The sequence shown here is derived from an EMBL/GenBank/DDBJ whole genome shotgun (WGS) entry which is preliminary data.</text>
</comment>
<dbReference type="PANTHER" id="PTHR36166:SF1">
    <property type="entry name" value="SRPBCC DOMAIN-CONTAINING PROTEIN"/>
    <property type="match status" value="1"/>
</dbReference>
<reference evidence="2 3" key="1">
    <citation type="submission" date="2020-08" db="EMBL/GenBank/DDBJ databases">
        <title>Genomic Encyclopedia of Type Strains, Phase III (KMG-III): the genomes of soil and plant-associated and newly described type strains.</title>
        <authorList>
            <person name="Whitman W."/>
        </authorList>
    </citation>
    <scope>NUCLEOTIDE SEQUENCE [LARGE SCALE GENOMIC DNA]</scope>
    <source>
        <strain evidence="2 3">CECT 3303</strain>
    </source>
</reference>
<proteinExistence type="predicted"/>
<evidence type="ECO:0000256" key="1">
    <source>
        <dbReference type="SAM" id="Phobius"/>
    </source>
</evidence>